<dbReference type="Gene3D" id="1.20.120.450">
    <property type="entry name" value="dinb family like domain"/>
    <property type="match status" value="1"/>
</dbReference>
<dbReference type="EnsemblBacteria" id="ABF41099">
    <property type="protein sequence ID" value="ABF41099"/>
    <property type="gene ID" value="Acid345_2098"/>
</dbReference>
<accession>Q1IPV1</accession>
<dbReference type="SUPFAM" id="SSF109854">
    <property type="entry name" value="DinB/YfiT-like putative metalloenzymes"/>
    <property type="match status" value="1"/>
</dbReference>
<dbReference type="InterPro" id="IPR034660">
    <property type="entry name" value="DinB/YfiT-like"/>
</dbReference>
<gene>
    <name evidence="2" type="ordered locus">Acid345_2098</name>
</gene>
<dbReference type="EMBL" id="CP000360">
    <property type="protein sequence ID" value="ABF41099.1"/>
    <property type="molecule type" value="Genomic_DNA"/>
</dbReference>
<feature type="domain" description="DinB-like" evidence="1">
    <location>
        <begin position="12"/>
        <end position="150"/>
    </location>
</feature>
<evidence type="ECO:0000313" key="2">
    <source>
        <dbReference type="EMBL" id="ABF41099.1"/>
    </source>
</evidence>
<dbReference type="HOGENOM" id="CLU_130343_0_0_0"/>
<reference evidence="2 3" key="1">
    <citation type="journal article" date="2009" name="Appl. Environ. Microbiol.">
        <title>Three genomes from the phylum Acidobacteria provide insight into the lifestyles of these microorganisms in soils.</title>
        <authorList>
            <person name="Ward N.L."/>
            <person name="Challacombe J.F."/>
            <person name="Janssen P.H."/>
            <person name="Henrissat B."/>
            <person name="Coutinho P.M."/>
            <person name="Wu M."/>
            <person name="Xie G."/>
            <person name="Haft D.H."/>
            <person name="Sait M."/>
            <person name="Badger J."/>
            <person name="Barabote R.D."/>
            <person name="Bradley B."/>
            <person name="Brettin T.S."/>
            <person name="Brinkac L.M."/>
            <person name="Bruce D."/>
            <person name="Creasy T."/>
            <person name="Daugherty S.C."/>
            <person name="Davidsen T.M."/>
            <person name="DeBoy R.T."/>
            <person name="Detter J.C."/>
            <person name="Dodson R.J."/>
            <person name="Durkin A.S."/>
            <person name="Ganapathy A."/>
            <person name="Gwinn-Giglio M."/>
            <person name="Han C.S."/>
            <person name="Khouri H."/>
            <person name="Kiss H."/>
            <person name="Kothari S.P."/>
            <person name="Madupu R."/>
            <person name="Nelson K.E."/>
            <person name="Nelson W.C."/>
            <person name="Paulsen I."/>
            <person name="Penn K."/>
            <person name="Ren Q."/>
            <person name="Rosovitz M.J."/>
            <person name="Selengut J.D."/>
            <person name="Shrivastava S."/>
            <person name="Sullivan S.A."/>
            <person name="Tapia R."/>
            <person name="Thompson L.S."/>
            <person name="Watkins K.L."/>
            <person name="Yang Q."/>
            <person name="Yu C."/>
            <person name="Zafar N."/>
            <person name="Zhou L."/>
            <person name="Kuske C.R."/>
        </authorList>
    </citation>
    <scope>NUCLEOTIDE SEQUENCE [LARGE SCALE GENOMIC DNA]</scope>
    <source>
        <strain evidence="2 3">Ellin345</strain>
    </source>
</reference>
<dbReference type="STRING" id="204669.Acid345_2098"/>
<dbReference type="OrthoDB" id="1434917at2"/>
<organism evidence="2 3">
    <name type="scientific">Koribacter versatilis (strain Ellin345)</name>
    <dbReference type="NCBI Taxonomy" id="204669"/>
    <lineage>
        <taxon>Bacteria</taxon>
        <taxon>Pseudomonadati</taxon>
        <taxon>Acidobacteriota</taxon>
        <taxon>Terriglobia</taxon>
        <taxon>Terriglobales</taxon>
        <taxon>Candidatus Korobacteraceae</taxon>
        <taxon>Candidatus Korobacter</taxon>
    </lineage>
</organism>
<dbReference type="Pfam" id="PF12867">
    <property type="entry name" value="DinB_2"/>
    <property type="match status" value="1"/>
</dbReference>
<sequence length="179" mass="20147">MSFDLDNAIALLERTPASLNELLRDLPKSWTQTTEGDGSWTVYGVVGHLIHGERTDWIPRVKRILEYGESKAFDPFDREAQDRESVGKTLPQLLDEFAAVRAENIATLRALNLHGDDFEKKGTHLRLGTVTLGNLLATWATHDLTHLHQISRIMAHQLREEVGPWTAFLGVLKCNGHSE</sequence>
<name>Q1IPV1_KORVE</name>
<dbReference type="Proteomes" id="UP000002432">
    <property type="component" value="Chromosome"/>
</dbReference>
<dbReference type="InterPro" id="IPR024775">
    <property type="entry name" value="DinB-like"/>
</dbReference>
<keyword evidence="3" id="KW-1185">Reference proteome</keyword>
<dbReference type="eggNOG" id="ENOG5031R2Z">
    <property type="taxonomic scope" value="Bacteria"/>
</dbReference>
<dbReference type="RefSeq" id="WP_011522900.1">
    <property type="nucleotide sequence ID" value="NC_008009.1"/>
</dbReference>
<dbReference type="AlphaFoldDB" id="Q1IPV1"/>
<evidence type="ECO:0000259" key="1">
    <source>
        <dbReference type="Pfam" id="PF12867"/>
    </source>
</evidence>
<dbReference type="KEGG" id="aba:Acid345_2098"/>
<protein>
    <recommendedName>
        <fullName evidence="1">DinB-like domain-containing protein</fullName>
    </recommendedName>
</protein>
<proteinExistence type="predicted"/>
<evidence type="ECO:0000313" key="3">
    <source>
        <dbReference type="Proteomes" id="UP000002432"/>
    </source>
</evidence>